<evidence type="ECO:0000256" key="4">
    <source>
        <dbReference type="ARBA" id="ARBA00023125"/>
    </source>
</evidence>
<dbReference type="GO" id="GO:0003700">
    <property type="term" value="F:DNA-binding transcription factor activity"/>
    <property type="evidence" value="ECO:0007669"/>
    <property type="project" value="InterPro"/>
</dbReference>
<keyword evidence="5" id="KW-0804">Transcription</keyword>
<dbReference type="PANTHER" id="PTHR47416">
    <property type="entry name" value="BASIC-LEUCINE ZIPPER TRANSCRIPTION FACTOR F-RELATED"/>
    <property type="match status" value="1"/>
</dbReference>
<dbReference type="PANTHER" id="PTHR47416:SF8">
    <property type="entry name" value="BASIC-LEUCINE ZIPPER TRANSCRIPTION FACTOR E-RELATED"/>
    <property type="match status" value="1"/>
</dbReference>
<dbReference type="EMBL" id="SPUK01000005">
    <property type="protein sequence ID" value="TQV97222.1"/>
    <property type="molecule type" value="Genomic_DNA"/>
</dbReference>
<evidence type="ECO:0000259" key="8">
    <source>
        <dbReference type="PROSITE" id="PS50217"/>
    </source>
</evidence>
<feature type="domain" description="BZIP" evidence="8">
    <location>
        <begin position="233"/>
        <end position="296"/>
    </location>
</feature>
<keyword evidence="6" id="KW-0539">Nucleus</keyword>
<keyword evidence="10" id="KW-1185">Reference proteome</keyword>
<dbReference type="GO" id="GO:0005634">
    <property type="term" value="C:nucleus"/>
    <property type="evidence" value="ECO:0007669"/>
    <property type="project" value="UniProtKB-SubCell"/>
</dbReference>
<comment type="subcellular location">
    <subcellularLocation>
        <location evidence="1">Nucleus</location>
    </subcellularLocation>
</comment>
<name>A0A545W398_9HYPO</name>
<organism evidence="9 10">
    <name type="scientific">Cordyceps javanica</name>
    <dbReference type="NCBI Taxonomy" id="43265"/>
    <lineage>
        <taxon>Eukaryota</taxon>
        <taxon>Fungi</taxon>
        <taxon>Dikarya</taxon>
        <taxon>Ascomycota</taxon>
        <taxon>Pezizomycotina</taxon>
        <taxon>Sordariomycetes</taxon>
        <taxon>Hypocreomycetidae</taxon>
        <taxon>Hypocreales</taxon>
        <taxon>Cordycipitaceae</taxon>
        <taxon>Cordyceps</taxon>
    </lineage>
</organism>
<evidence type="ECO:0000256" key="1">
    <source>
        <dbReference type="ARBA" id="ARBA00004123"/>
    </source>
</evidence>
<dbReference type="STRING" id="43265.A0A545W398"/>
<dbReference type="InterPro" id="IPR046347">
    <property type="entry name" value="bZIP_sf"/>
</dbReference>
<accession>A0A545W398</accession>
<keyword evidence="4" id="KW-0238">DNA-binding</keyword>
<evidence type="ECO:0000313" key="9">
    <source>
        <dbReference type="EMBL" id="TQV97222.1"/>
    </source>
</evidence>
<dbReference type="InterPro" id="IPR004826">
    <property type="entry name" value="bZIP_Maf"/>
</dbReference>
<dbReference type="OrthoDB" id="644067at2759"/>
<dbReference type="CDD" id="cd14686">
    <property type="entry name" value="bZIP"/>
    <property type="match status" value="1"/>
</dbReference>
<dbReference type="PROSITE" id="PS50217">
    <property type="entry name" value="BZIP"/>
    <property type="match status" value="1"/>
</dbReference>
<evidence type="ECO:0000256" key="3">
    <source>
        <dbReference type="ARBA" id="ARBA00023015"/>
    </source>
</evidence>
<dbReference type="SUPFAM" id="SSF57959">
    <property type="entry name" value="Leucine zipper domain"/>
    <property type="match status" value="1"/>
</dbReference>
<protein>
    <submittedName>
        <fullName evidence="9">BZIP transcription factor</fullName>
    </submittedName>
</protein>
<feature type="region of interest" description="Disordered" evidence="7">
    <location>
        <begin position="148"/>
        <end position="199"/>
    </location>
</feature>
<feature type="compositionally biased region" description="Polar residues" evidence="7">
    <location>
        <begin position="157"/>
        <end position="180"/>
    </location>
</feature>
<keyword evidence="3" id="KW-0805">Transcription regulation</keyword>
<dbReference type="Proteomes" id="UP000315783">
    <property type="component" value="Unassembled WGS sequence"/>
</dbReference>
<evidence type="ECO:0000256" key="7">
    <source>
        <dbReference type="SAM" id="MobiDB-lite"/>
    </source>
</evidence>
<feature type="region of interest" description="Disordered" evidence="7">
    <location>
        <begin position="31"/>
        <end position="62"/>
    </location>
</feature>
<comment type="caution">
    <text evidence="9">The sequence shown here is derived from an EMBL/GenBank/DDBJ whole genome shotgun (WGS) entry which is preliminary data.</text>
</comment>
<dbReference type="InterPro" id="IPR004827">
    <property type="entry name" value="bZIP"/>
</dbReference>
<dbReference type="GO" id="GO:0003677">
    <property type="term" value="F:DNA binding"/>
    <property type="evidence" value="ECO:0007669"/>
    <property type="project" value="UniProtKB-KW"/>
</dbReference>
<feature type="region of interest" description="Disordered" evidence="7">
    <location>
        <begin position="245"/>
        <end position="265"/>
    </location>
</feature>
<reference evidence="9 10" key="1">
    <citation type="journal article" date="2019" name="Appl. Microbiol. Biotechnol.">
        <title>Genome sequence of Isaria javanica and comparative genome analysis insights into family S53 peptidase evolution in fungal entomopathogens.</title>
        <authorList>
            <person name="Lin R."/>
            <person name="Zhang X."/>
            <person name="Xin B."/>
            <person name="Zou M."/>
            <person name="Gao Y."/>
            <person name="Qin F."/>
            <person name="Hu Q."/>
            <person name="Xie B."/>
            <person name="Cheng X."/>
        </authorList>
    </citation>
    <scope>NUCLEOTIDE SEQUENCE [LARGE SCALE GENOMIC DNA]</scope>
    <source>
        <strain evidence="9 10">IJ1G</strain>
    </source>
</reference>
<feature type="region of interest" description="Disordered" evidence="7">
    <location>
        <begin position="381"/>
        <end position="403"/>
    </location>
</feature>
<evidence type="ECO:0000256" key="6">
    <source>
        <dbReference type="ARBA" id="ARBA00023242"/>
    </source>
</evidence>
<evidence type="ECO:0000256" key="5">
    <source>
        <dbReference type="ARBA" id="ARBA00023163"/>
    </source>
</evidence>
<comment type="similarity">
    <text evidence="2">Belongs to the bZIP family.</text>
</comment>
<gene>
    <name evidence="9" type="ORF">IF1G_04462</name>
</gene>
<dbReference type="Pfam" id="PF03131">
    <property type="entry name" value="bZIP_Maf"/>
    <property type="match status" value="1"/>
</dbReference>
<proteinExistence type="inferred from homology"/>
<dbReference type="AlphaFoldDB" id="A0A545W398"/>
<evidence type="ECO:0000256" key="2">
    <source>
        <dbReference type="ARBA" id="ARBA00007163"/>
    </source>
</evidence>
<dbReference type="Gene3D" id="1.20.5.170">
    <property type="match status" value="1"/>
</dbReference>
<evidence type="ECO:0000313" key="10">
    <source>
        <dbReference type="Proteomes" id="UP000315783"/>
    </source>
</evidence>
<dbReference type="SMART" id="SM00338">
    <property type="entry name" value="BRLZ"/>
    <property type="match status" value="1"/>
</dbReference>
<feature type="compositionally biased region" description="Polar residues" evidence="7">
    <location>
        <begin position="31"/>
        <end position="45"/>
    </location>
</feature>
<sequence>MQLFAHLQTSLVSAASASNVDDQLVDLFSPNTLDTSSEHSPNMANSRRESFATGPPLFSPKTEDWQSVDMQSIPSSNPYVDQQDAAGYLRMEHDNSHAFSAPTTSSWGMAAQTSLPQFDPAVAAGFEVPASIYQNAAHAPMPFPALFGTMPADQKNEQASPKNDWPATSQSMHQTPTGASAATADGDQLASQGDLRRDGVRKRNARFEIPPDHNLNNIDQLIAESTNEVEIKELKQQKRLLRNRQAALDSRQRKKQHTERLEDEKKQYTATIGELDMELSSVRAQLEECRRECQMYKQYCDSLALQREEMIRSHTVESRELRKKVTVLTENIAALENNSVPTPGPTGTTINGPFGEVDSMCMPGGWDNSNFLHQYGMVPEVPKQNMPPSPPRKAHASSSAEGEKTASQGGLLFMLFLVGAFVMSSPSPPAIPSVSEDVRSASAALLDNVLKEAGMPSSTAAQVLPSQPAAVNWGDVSSGAAMVGISTDGVTAPMLGELNDFMQPSRQQTNEQAFSMSAAQYNGVSDQTFMQNGHPDRMSEQSQGRKNLAAALAEIRATNKQSGSADVYTRTLLWDQIPRDVVRDFIKMFAENNAAQIDPQQCNEIMS</sequence>